<reference evidence="1 2" key="1">
    <citation type="submission" date="2018-05" db="EMBL/GenBank/DDBJ databases">
        <title>Genomic Encyclopedia of Archaeal and Bacterial Type Strains, Phase II (KMG-II): from individual species to whole genera.</title>
        <authorList>
            <person name="Goeker M."/>
        </authorList>
    </citation>
    <scope>NUCLEOTIDE SEQUENCE [LARGE SCALE GENOMIC DNA]</scope>
    <source>
        <strain evidence="1 2">DSM 23514</strain>
    </source>
</reference>
<protein>
    <recommendedName>
        <fullName evidence="3">TonB family protein</fullName>
    </recommendedName>
</protein>
<dbReference type="EMBL" id="QGGQ01000017">
    <property type="protein sequence ID" value="PWK18457.1"/>
    <property type="molecule type" value="Genomic_DNA"/>
</dbReference>
<sequence length="302" mass="32848">MKKIPIILISMLFITLTANGQNLFFIGENSYPCTESFALQSNLDGREDLNVLFAKDGATAVIAVTTKSSLQGTIISGKLIIYLDDGTVITCMDRGESSYVDDTAKAVYSLTNEQVNKMKNSNINTVRYILKMYDIQEVNRSASNKAISTKDLTVKFFNNFDSVTEVAVKEDQEPDKKKLDALMGENNDKQGRFNGYPYATSYYGSPGSGSGTGGYGLNGRSLVSKGAVQQECNQEGRVVVKIVVDRTGKVISAIPGVKGTTNNDPCLLEPAKKTAFKHKWNLDSNAPSQQIGFVVVNFKLGG</sequence>
<proteinExistence type="predicted"/>
<accession>A0A316DJP6</accession>
<evidence type="ECO:0008006" key="3">
    <source>
        <dbReference type="Google" id="ProtNLM"/>
    </source>
</evidence>
<dbReference type="AlphaFoldDB" id="A0A316DJP6"/>
<name>A0A316DJP6_9FLAO</name>
<dbReference type="Proteomes" id="UP000245667">
    <property type="component" value="Unassembled WGS sequence"/>
</dbReference>
<organism evidence="1 2">
    <name type="scientific">Maribacter polysiphoniae</name>
    <dbReference type="NCBI Taxonomy" id="429344"/>
    <lineage>
        <taxon>Bacteria</taxon>
        <taxon>Pseudomonadati</taxon>
        <taxon>Bacteroidota</taxon>
        <taxon>Flavobacteriia</taxon>
        <taxon>Flavobacteriales</taxon>
        <taxon>Flavobacteriaceae</taxon>
        <taxon>Maribacter</taxon>
    </lineage>
</organism>
<dbReference type="RefSeq" id="WP_223308455.1">
    <property type="nucleotide sequence ID" value="NZ_JACWLN010000019.1"/>
</dbReference>
<gene>
    <name evidence="1" type="ORF">LX92_04331</name>
</gene>
<evidence type="ECO:0000313" key="2">
    <source>
        <dbReference type="Proteomes" id="UP000245667"/>
    </source>
</evidence>
<evidence type="ECO:0000313" key="1">
    <source>
        <dbReference type="EMBL" id="PWK18457.1"/>
    </source>
</evidence>
<comment type="caution">
    <text evidence="1">The sequence shown here is derived from an EMBL/GenBank/DDBJ whole genome shotgun (WGS) entry which is preliminary data.</text>
</comment>